<sequence length="283" mass="32428">MLLYIYGEWKLTGFFSIVVIADFQITSSAEFLWCSFCSGQRDKSCSHHFVLNLASQTSCGFTYHKSKKEWIVIVVDFVVSRAAFVQILTTYWCLLLSLRFQCDMTIINTSDAEDEEDSISITSSAEFLWSFICSGHREKSCSHHFVLNLASQTSVSIEFAPDCIWIVQCLQISLSQSSSVRTNPDNVFCGLRHPMNLVPFATRVHMDVKALPSRPSVPLLITNSQRRNSILFMTAMKDQFMNCFSRSRWHSQIAFTVLMIIVFNVLVRNCEDESRILNDLHRI</sequence>
<dbReference type="EMBL" id="JYDH01000020">
    <property type="protein sequence ID" value="KRY39281.1"/>
    <property type="molecule type" value="Genomic_DNA"/>
</dbReference>
<comment type="caution">
    <text evidence="2">The sequence shown here is derived from an EMBL/GenBank/DDBJ whole genome shotgun (WGS) entry which is preliminary data.</text>
</comment>
<evidence type="ECO:0000313" key="3">
    <source>
        <dbReference type="Proteomes" id="UP000054776"/>
    </source>
</evidence>
<organism evidence="2 3">
    <name type="scientific">Trichinella spiralis</name>
    <name type="common">Trichina worm</name>
    <dbReference type="NCBI Taxonomy" id="6334"/>
    <lineage>
        <taxon>Eukaryota</taxon>
        <taxon>Metazoa</taxon>
        <taxon>Ecdysozoa</taxon>
        <taxon>Nematoda</taxon>
        <taxon>Enoplea</taxon>
        <taxon>Dorylaimia</taxon>
        <taxon>Trichinellida</taxon>
        <taxon>Trichinellidae</taxon>
        <taxon>Trichinella</taxon>
    </lineage>
</organism>
<evidence type="ECO:0000256" key="1">
    <source>
        <dbReference type="SAM" id="Phobius"/>
    </source>
</evidence>
<proteinExistence type="predicted"/>
<feature type="transmembrane region" description="Helical" evidence="1">
    <location>
        <begin position="249"/>
        <end position="267"/>
    </location>
</feature>
<keyword evidence="1" id="KW-0472">Membrane</keyword>
<keyword evidence="1" id="KW-0812">Transmembrane</keyword>
<keyword evidence="1" id="KW-1133">Transmembrane helix</keyword>
<dbReference type="Proteomes" id="UP000054776">
    <property type="component" value="Unassembled WGS sequence"/>
</dbReference>
<protein>
    <submittedName>
        <fullName evidence="2">Uncharacterized protein</fullName>
    </submittedName>
</protein>
<dbReference type="InParanoid" id="A0A0V1BR19"/>
<keyword evidence="3" id="KW-1185">Reference proteome</keyword>
<accession>A0A0V1BR19</accession>
<dbReference type="AlphaFoldDB" id="A0A0V1BR19"/>
<evidence type="ECO:0000313" key="2">
    <source>
        <dbReference type="EMBL" id="KRY39281.1"/>
    </source>
</evidence>
<name>A0A0V1BR19_TRISP</name>
<reference evidence="2 3" key="1">
    <citation type="submission" date="2015-01" db="EMBL/GenBank/DDBJ databases">
        <title>Evolution of Trichinella species and genotypes.</title>
        <authorList>
            <person name="Korhonen P.K."/>
            <person name="Edoardo P."/>
            <person name="Giuseppe L.R."/>
            <person name="Gasser R.B."/>
        </authorList>
    </citation>
    <scope>NUCLEOTIDE SEQUENCE [LARGE SCALE GENOMIC DNA]</scope>
    <source>
        <strain evidence="2">ISS3</strain>
    </source>
</reference>
<feature type="non-terminal residue" evidence="2">
    <location>
        <position position="283"/>
    </location>
</feature>
<gene>
    <name evidence="2" type="ORF">T01_3762</name>
</gene>